<sequence>MNRRRIRSFAAGVLIANSAPHIATAISGRRHLTPLAGRDSGPAANGVWAGMNLAAGALLLRGKRRPATAARWDGDLVAFEAGYLAFALWMAGSEATMRLNWDAGKAE</sequence>
<accession>A0ABU2L101</accession>
<proteinExistence type="predicted"/>
<protein>
    <submittedName>
        <fullName evidence="1">Uncharacterized protein</fullName>
    </submittedName>
</protein>
<dbReference type="RefSeq" id="WP_311547750.1">
    <property type="nucleotide sequence ID" value="NZ_JAVREK010000040.1"/>
</dbReference>
<keyword evidence="2" id="KW-1185">Reference proteome</keyword>
<organism evidence="1 2">
    <name type="scientific">Streptomonospora wellingtoniae</name>
    <dbReference type="NCBI Taxonomy" id="3075544"/>
    <lineage>
        <taxon>Bacteria</taxon>
        <taxon>Bacillati</taxon>
        <taxon>Actinomycetota</taxon>
        <taxon>Actinomycetes</taxon>
        <taxon>Streptosporangiales</taxon>
        <taxon>Nocardiopsidaceae</taxon>
        <taxon>Streptomonospora</taxon>
    </lineage>
</organism>
<gene>
    <name evidence="1" type="ORF">RM446_24185</name>
</gene>
<dbReference type="Proteomes" id="UP001183226">
    <property type="component" value="Unassembled WGS sequence"/>
</dbReference>
<evidence type="ECO:0000313" key="2">
    <source>
        <dbReference type="Proteomes" id="UP001183226"/>
    </source>
</evidence>
<name>A0ABU2L101_9ACTN</name>
<reference evidence="2" key="1">
    <citation type="submission" date="2023-07" db="EMBL/GenBank/DDBJ databases">
        <title>30 novel species of actinomycetes from the DSMZ collection.</title>
        <authorList>
            <person name="Nouioui I."/>
        </authorList>
    </citation>
    <scope>NUCLEOTIDE SEQUENCE [LARGE SCALE GENOMIC DNA]</scope>
    <source>
        <strain evidence="2">DSM 45055</strain>
    </source>
</reference>
<comment type="caution">
    <text evidence="1">The sequence shown here is derived from an EMBL/GenBank/DDBJ whole genome shotgun (WGS) entry which is preliminary data.</text>
</comment>
<evidence type="ECO:0000313" key="1">
    <source>
        <dbReference type="EMBL" id="MDT0305236.1"/>
    </source>
</evidence>
<dbReference type="EMBL" id="JAVREK010000040">
    <property type="protein sequence ID" value="MDT0305236.1"/>
    <property type="molecule type" value="Genomic_DNA"/>
</dbReference>